<dbReference type="PANTHER" id="PTHR47186:SF3">
    <property type="entry name" value="OS09G0267800 PROTEIN"/>
    <property type="match status" value="1"/>
</dbReference>
<evidence type="ECO:0000259" key="2">
    <source>
        <dbReference type="Pfam" id="PF23598"/>
    </source>
</evidence>
<sequence>MSLATTSLLSQVRSLNIFGNCGIPKLSDFKFMRLLFVEVGDLNTAIDLTGINRLSQLRYLKVQGSSREAVVLLPAEIRGLRFLETLDLSGIVNSCGLRELVDVPRLSHVSAPWFEGWGLPDGIGKTGESPFALYCGDAILGSSFSPTFVNIERLYLGMLILSSVPRWIGHLCCLRDLALVAKQIHQEDFNIIGTRLTSLVRLRLRIVHVPTERIVIEGSTGFKVLKLFVFDCDGLSRLTFEAGAMPDLWELKLTLNPYEWDKTTPIGLQHLPSLKIIDVSKTKFHDKLIFQDDDEDIDMIRRVFQEAADALPARPALHVSPRGHWQSRPEEST</sequence>
<evidence type="ECO:0000256" key="1">
    <source>
        <dbReference type="ARBA" id="ARBA00022737"/>
    </source>
</evidence>
<organism evidence="3 4">
    <name type="scientific">Eragrostis curvula</name>
    <name type="common">weeping love grass</name>
    <dbReference type="NCBI Taxonomy" id="38414"/>
    <lineage>
        <taxon>Eukaryota</taxon>
        <taxon>Viridiplantae</taxon>
        <taxon>Streptophyta</taxon>
        <taxon>Embryophyta</taxon>
        <taxon>Tracheophyta</taxon>
        <taxon>Spermatophyta</taxon>
        <taxon>Magnoliopsida</taxon>
        <taxon>Liliopsida</taxon>
        <taxon>Poales</taxon>
        <taxon>Poaceae</taxon>
        <taxon>PACMAD clade</taxon>
        <taxon>Chloridoideae</taxon>
        <taxon>Eragrostideae</taxon>
        <taxon>Eragrostidinae</taxon>
        <taxon>Eragrostis</taxon>
    </lineage>
</organism>
<dbReference type="PANTHER" id="PTHR47186">
    <property type="entry name" value="LEUCINE-RICH REPEAT-CONTAINING PROTEIN 57"/>
    <property type="match status" value="1"/>
</dbReference>
<comment type="caution">
    <text evidence="3">The sequence shown here is derived from an EMBL/GenBank/DDBJ whole genome shotgun (WGS) entry which is preliminary data.</text>
</comment>
<protein>
    <recommendedName>
        <fullName evidence="2">Disease resistance R13L4/SHOC-2-like LRR domain-containing protein</fullName>
    </recommendedName>
</protein>
<dbReference type="Gramene" id="TVU11418">
    <property type="protein sequence ID" value="TVU11418"/>
    <property type="gene ID" value="EJB05_45004"/>
</dbReference>
<evidence type="ECO:0000313" key="4">
    <source>
        <dbReference type="Proteomes" id="UP000324897"/>
    </source>
</evidence>
<gene>
    <name evidence="3" type="ORF">EJB05_45004</name>
</gene>
<keyword evidence="4" id="KW-1185">Reference proteome</keyword>
<dbReference type="OrthoDB" id="675905at2759"/>
<dbReference type="SUPFAM" id="SSF52058">
    <property type="entry name" value="L domain-like"/>
    <property type="match status" value="1"/>
</dbReference>
<dbReference type="Pfam" id="PF23598">
    <property type="entry name" value="LRR_14"/>
    <property type="match status" value="2"/>
</dbReference>
<dbReference type="EMBL" id="RWGY01000039">
    <property type="protein sequence ID" value="TVU11418.1"/>
    <property type="molecule type" value="Genomic_DNA"/>
</dbReference>
<evidence type="ECO:0000313" key="3">
    <source>
        <dbReference type="EMBL" id="TVU11418.1"/>
    </source>
</evidence>
<feature type="domain" description="Disease resistance R13L4/SHOC-2-like LRR" evidence="2">
    <location>
        <begin position="141"/>
        <end position="317"/>
    </location>
</feature>
<name>A0A5J9TKG6_9POAL</name>
<reference evidence="3 4" key="1">
    <citation type="journal article" date="2019" name="Sci. Rep.">
        <title>A high-quality genome of Eragrostis curvula grass provides insights into Poaceae evolution and supports new strategies to enhance forage quality.</title>
        <authorList>
            <person name="Carballo J."/>
            <person name="Santos B.A.C.M."/>
            <person name="Zappacosta D."/>
            <person name="Garbus I."/>
            <person name="Selva J.P."/>
            <person name="Gallo C.A."/>
            <person name="Diaz A."/>
            <person name="Albertini E."/>
            <person name="Caccamo M."/>
            <person name="Echenique V."/>
        </authorList>
    </citation>
    <scope>NUCLEOTIDE SEQUENCE [LARGE SCALE GENOMIC DNA]</scope>
    <source>
        <strain evidence="4">cv. Victoria</strain>
        <tissue evidence="3">Leaf</tissue>
    </source>
</reference>
<dbReference type="Gene3D" id="3.80.10.10">
    <property type="entry name" value="Ribonuclease Inhibitor"/>
    <property type="match status" value="1"/>
</dbReference>
<feature type="non-terminal residue" evidence="3">
    <location>
        <position position="1"/>
    </location>
</feature>
<dbReference type="AlphaFoldDB" id="A0A5J9TKG6"/>
<feature type="domain" description="Disease resistance R13L4/SHOC-2-like LRR" evidence="2">
    <location>
        <begin position="11"/>
        <end position="92"/>
    </location>
</feature>
<dbReference type="Proteomes" id="UP000324897">
    <property type="component" value="Chromosome 3"/>
</dbReference>
<keyword evidence="1" id="KW-0677">Repeat</keyword>
<dbReference type="InterPro" id="IPR055414">
    <property type="entry name" value="LRR_R13L4/SHOC2-like"/>
</dbReference>
<dbReference type="InterPro" id="IPR032675">
    <property type="entry name" value="LRR_dom_sf"/>
</dbReference>
<proteinExistence type="predicted"/>
<accession>A0A5J9TKG6</accession>